<dbReference type="PROSITE" id="PS01011">
    <property type="entry name" value="FOLYLPOLYGLU_SYNT_1"/>
    <property type="match status" value="1"/>
</dbReference>
<evidence type="ECO:0000256" key="5">
    <source>
        <dbReference type="ARBA" id="ARBA00022741"/>
    </source>
</evidence>
<dbReference type="InterPro" id="IPR004101">
    <property type="entry name" value="Mur_ligase_C"/>
</dbReference>
<dbReference type="GO" id="GO:0008841">
    <property type="term" value="F:dihydrofolate synthase activity"/>
    <property type="evidence" value="ECO:0007669"/>
    <property type="project" value="TreeGrafter"/>
</dbReference>
<dbReference type="InterPro" id="IPR036565">
    <property type="entry name" value="Mur-like_cat_sf"/>
</dbReference>
<reference evidence="14" key="1">
    <citation type="submission" date="2017-07" db="EMBL/GenBank/DDBJ databases">
        <title>Novel pathways for hydrocarbon cycling and metabolic interdependencies in hydrothermal sediment communities.</title>
        <authorList>
            <person name="Dombrowski N."/>
            <person name="Seitz K."/>
            <person name="Teske A."/>
            <person name="Baker B."/>
        </authorList>
    </citation>
    <scope>NUCLEOTIDE SEQUENCE [LARGE SCALE GENOMIC DNA]</scope>
</reference>
<dbReference type="EMBL" id="NMUJ01000037">
    <property type="protein sequence ID" value="OYV02921.1"/>
    <property type="molecule type" value="Genomic_DNA"/>
</dbReference>
<dbReference type="Gene3D" id="3.90.190.20">
    <property type="entry name" value="Mur ligase, C-terminal domain"/>
    <property type="match status" value="1"/>
</dbReference>
<sequence length="415" mass="46660">MKFEEALDFLYGFKDFEKEVRPYRQSLFSFRNFLKYLGNPHEKIGTPIVVAGTKGKGSVATMLSYIIRESVGLYMSPHIMDVRERIQFENRHISGEDFAHLMDTIKPIVTNRRTVFELLTTMAFMYFANKSTKYSVLEVGLGGRLDATNVVDAKIAVITNIDYDHTHILGRSLFQIAREKAGIIKQGAYVIYGAQKPEVREVIEHVAKLKGANPIELSTAGIKKVELTLQGTYFQLDGEDYFVPLLGGHQVLNAMLAIKAAQMLGIPKEQIKAGIECVKLRGRVEILQHAPWYIVDGAHNTCSIKALMDTINRIIPYKRLFLIFSVMRDKDVDGIAAILAPHVYYAYWVPIDHPRAMSPAKVAKIFTARGVTGEQTELVTAIGKLNRLVDATDLVLVTGSFYLVGEFLKLYEHRG</sequence>
<proteinExistence type="inferred from homology"/>
<dbReference type="InterPro" id="IPR013221">
    <property type="entry name" value="Mur_ligase_cen"/>
</dbReference>
<dbReference type="PANTHER" id="PTHR11136:SF0">
    <property type="entry name" value="DIHYDROFOLATE SYNTHETASE-RELATED"/>
    <property type="match status" value="1"/>
</dbReference>
<evidence type="ECO:0000256" key="6">
    <source>
        <dbReference type="ARBA" id="ARBA00022840"/>
    </source>
</evidence>
<dbReference type="GO" id="GO:0046872">
    <property type="term" value="F:metal ion binding"/>
    <property type="evidence" value="ECO:0007669"/>
    <property type="project" value="UniProtKB-KW"/>
</dbReference>
<evidence type="ECO:0000256" key="9">
    <source>
        <dbReference type="ARBA" id="ARBA00047493"/>
    </source>
</evidence>
<evidence type="ECO:0000256" key="7">
    <source>
        <dbReference type="ARBA" id="ARBA00022842"/>
    </source>
</evidence>
<evidence type="ECO:0000256" key="3">
    <source>
        <dbReference type="ARBA" id="ARBA00022598"/>
    </source>
</evidence>
<dbReference type="GO" id="GO:0005737">
    <property type="term" value="C:cytoplasm"/>
    <property type="evidence" value="ECO:0007669"/>
    <property type="project" value="TreeGrafter"/>
</dbReference>
<dbReference type="SUPFAM" id="SSF53623">
    <property type="entry name" value="MurD-like peptide ligases, catalytic domain"/>
    <property type="match status" value="1"/>
</dbReference>
<evidence type="ECO:0000256" key="2">
    <source>
        <dbReference type="ARBA" id="ARBA00013025"/>
    </source>
</evidence>
<dbReference type="Pfam" id="PF08245">
    <property type="entry name" value="Mur_ligase_M"/>
    <property type="match status" value="1"/>
</dbReference>
<organism evidence="13 14">
    <name type="scientific">candidate division WOR-3 bacterium 4484_18</name>
    <dbReference type="NCBI Taxonomy" id="2020626"/>
    <lineage>
        <taxon>Bacteria</taxon>
        <taxon>Bacteria division WOR-3</taxon>
    </lineage>
</organism>
<accession>A0A257LVZ3</accession>
<dbReference type="NCBIfam" id="TIGR01499">
    <property type="entry name" value="folC"/>
    <property type="match status" value="1"/>
</dbReference>
<evidence type="ECO:0000313" key="13">
    <source>
        <dbReference type="EMBL" id="OYV02921.1"/>
    </source>
</evidence>
<evidence type="ECO:0000259" key="12">
    <source>
        <dbReference type="Pfam" id="PF08245"/>
    </source>
</evidence>
<feature type="domain" description="Mur ligase C-terminal" evidence="11">
    <location>
        <begin position="282"/>
        <end position="401"/>
    </location>
</feature>
<dbReference type="GO" id="GO:0005524">
    <property type="term" value="F:ATP binding"/>
    <property type="evidence" value="ECO:0007669"/>
    <property type="project" value="UniProtKB-KW"/>
</dbReference>
<keyword evidence="6 10" id="KW-0067">ATP-binding</keyword>
<evidence type="ECO:0000256" key="10">
    <source>
        <dbReference type="PIRNR" id="PIRNR001563"/>
    </source>
</evidence>
<evidence type="ECO:0000256" key="4">
    <source>
        <dbReference type="ARBA" id="ARBA00022723"/>
    </source>
</evidence>
<keyword evidence="5 10" id="KW-0547">Nucleotide-binding</keyword>
<comment type="catalytic activity">
    <reaction evidence="9">
        <text>(6S)-5,6,7,8-tetrahydrofolyl-(gamma-L-Glu)(n) + L-glutamate + ATP = (6S)-5,6,7,8-tetrahydrofolyl-(gamma-L-Glu)(n+1) + ADP + phosphate + H(+)</text>
        <dbReference type="Rhea" id="RHEA:10580"/>
        <dbReference type="Rhea" id="RHEA-COMP:14738"/>
        <dbReference type="Rhea" id="RHEA-COMP:14740"/>
        <dbReference type="ChEBI" id="CHEBI:15378"/>
        <dbReference type="ChEBI" id="CHEBI:29985"/>
        <dbReference type="ChEBI" id="CHEBI:30616"/>
        <dbReference type="ChEBI" id="CHEBI:43474"/>
        <dbReference type="ChEBI" id="CHEBI:141005"/>
        <dbReference type="ChEBI" id="CHEBI:456216"/>
        <dbReference type="EC" id="6.3.2.17"/>
    </reaction>
</comment>
<evidence type="ECO:0000256" key="8">
    <source>
        <dbReference type="ARBA" id="ARBA00030592"/>
    </source>
</evidence>
<dbReference type="PIRSF" id="PIRSF001563">
    <property type="entry name" value="Folylpolyglu_synth"/>
    <property type="match status" value="1"/>
</dbReference>
<dbReference type="Proteomes" id="UP000216312">
    <property type="component" value="Unassembled WGS sequence"/>
</dbReference>
<comment type="similarity">
    <text evidence="1 10">Belongs to the folylpolyglutamate synthase family.</text>
</comment>
<evidence type="ECO:0000259" key="11">
    <source>
        <dbReference type="Pfam" id="PF02875"/>
    </source>
</evidence>
<dbReference type="Pfam" id="PF02875">
    <property type="entry name" value="Mur_ligase_C"/>
    <property type="match status" value="1"/>
</dbReference>
<keyword evidence="7" id="KW-0460">Magnesium</keyword>
<dbReference type="PROSITE" id="PS01012">
    <property type="entry name" value="FOLYLPOLYGLU_SYNT_2"/>
    <property type="match status" value="1"/>
</dbReference>
<dbReference type="EC" id="6.3.2.17" evidence="2"/>
<dbReference type="GO" id="GO:0004326">
    <property type="term" value="F:tetrahydrofolylpolyglutamate synthase activity"/>
    <property type="evidence" value="ECO:0007669"/>
    <property type="project" value="UniProtKB-EC"/>
</dbReference>
<feature type="domain" description="Mur ligase central" evidence="12">
    <location>
        <begin position="50"/>
        <end position="260"/>
    </location>
</feature>
<dbReference type="AlphaFoldDB" id="A0A257LVZ3"/>
<evidence type="ECO:0000313" key="14">
    <source>
        <dbReference type="Proteomes" id="UP000216312"/>
    </source>
</evidence>
<dbReference type="InterPro" id="IPR036615">
    <property type="entry name" value="Mur_ligase_C_dom_sf"/>
</dbReference>
<dbReference type="InterPro" id="IPR018109">
    <property type="entry name" value="Folylpolyglutamate_synth_CS"/>
</dbReference>
<dbReference type="InterPro" id="IPR001645">
    <property type="entry name" value="Folylpolyglutamate_synth"/>
</dbReference>
<dbReference type="PANTHER" id="PTHR11136">
    <property type="entry name" value="FOLYLPOLYGLUTAMATE SYNTHASE-RELATED"/>
    <property type="match status" value="1"/>
</dbReference>
<dbReference type="SUPFAM" id="SSF53244">
    <property type="entry name" value="MurD-like peptide ligases, peptide-binding domain"/>
    <property type="match status" value="1"/>
</dbReference>
<keyword evidence="3 10" id="KW-0436">Ligase</keyword>
<comment type="caution">
    <text evidence="13">The sequence shown here is derived from an EMBL/GenBank/DDBJ whole genome shotgun (WGS) entry which is preliminary data.</text>
</comment>
<evidence type="ECO:0000256" key="1">
    <source>
        <dbReference type="ARBA" id="ARBA00008276"/>
    </source>
</evidence>
<protein>
    <recommendedName>
        <fullName evidence="2">tetrahydrofolate synthase</fullName>
        <ecNumber evidence="2">6.3.2.17</ecNumber>
    </recommendedName>
    <alternativeName>
        <fullName evidence="8">Tetrahydrofolylpolyglutamate synthase</fullName>
    </alternativeName>
</protein>
<gene>
    <name evidence="13" type="ORF">CGW93_03250</name>
</gene>
<dbReference type="Gene3D" id="3.40.1190.10">
    <property type="entry name" value="Mur-like, catalytic domain"/>
    <property type="match status" value="1"/>
</dbReference>
<name>A0A257LVZ3_UNCW3</name>
<keyword evidence="4" id="KW-0479">Metal-binding</keyword>